<evidence type="ECO:0000256" key="2">
    <source>
        <dbReference type="ARBA" id="ARBA00007193"/>
    </source>
</evidence>
<evidence type="ECO:0000256" key="5">
    <source>
        <dbReference type="ARBA" id="ARBA00022692"/>
    </source>
</evidence>
<dbReference type="AlphaFoldDB" id="A0A835GGB4"/>
<comment type="similarity">
    <text evidence="2 12">Belongs to the amiloride-sensitive sodium channel (TC 1.A.6) family.</text>
</comment>
<evidence type="ECO:0000313" key="15">
    <source>
        <dbReference type="Proteomes" id="UP000648187"/>
    </source>
</evidence>
<dbReference type="GO" id="GO:0005886">
    <property type="term" value="C:plasma membrane"/>
    <property type="evidence" value="ECO:0007669"/>
    <property type="project" value="TreeGrafter"/>
</dbReference>
<protein>
    <submittedName>
        <fullName evidence="14">Uncharacterized protein</fullName>
    </submittedName>
</protein>
<dbReference type="Pfam" id="PF00858">
    <property type="entry name" value="ASC"/>
    <property type="match status" value="1"/>
</dbReference>
<evidence type="ECO:0000256" key="10">
    <source>
        <dbReference type="ARBA" id="ARBA00023201"/>
    </source>
</evidence>
<organism evidence="14 15">
    <name type="scientific">Spodoptera exigua</name>
    <name type="common">Beet armyworm</name>
    <name type="synonym">Noctua fulgens</name>
    <dbReference type="NCBI Taxonomy" id="7107"/>
    <lineage>
        <taxon>Eukaryota</taxon>
        <taxon>Metazoa</taxon>
        <taxon>Ecdysozoa</taxon>
        <taxon>Arthropoda</taxon>
        <taxon>Hexapoda</taxon>
        <taxon>Insecta</taxon>
        <taxon>Pterygota</taxon>
        <taxon>Neoptera</taxon>
        <taxon>Endopterygota</taxon>
        <taxon>Lepidoptera</taxon>
        <taxon>Glossata</taxon>
        <taxon>Ditrysia</taxon>
        <taxon>Noctuoidea</taxon>
        <taxon>Noctuidae</taxon>
        <taxon>Amphipyrinae</taxon>
        <taxon>Spodoptera</taxon>
    </lineage>
</organism>
<evidence type="ECO:0000256" key="8">
    <source>
        <dbReference type="ARBA" id="ARBA00023065"/>
    </source>
</evidence>
<evidence type="ECO:0000256" key="3">
    <source>
        <dbReference type="ARBA" id="ARBA00022448"/>
    </source>
</evidence>
<evidence type="ECO:0000313" key="14">
    <source>
        <dbReference type="EMBL" id="KAF9417329.1"/>
    </source>
</evidence>
<comment type="subcellular location">
    <subcellularLocation>
        <location evidence="1">Membrane</location>
        <topology evidence="1">Multi-pass membrane protein</topology>
    </subcellularLocation>
</comment>
<feature type="transmembrane region" description="Helical" evidence="13">
    <location>
        <begin position="548"/>
        <end position="568"/>
    </location>
</feature>
<sequence>MIDAIKRLDRKHLLWKIRLQAPVGCPPKRFRYLYTCRSGTLLTAEQEEVLEKMLVYPSREFGMRPRKSPKDIFRKERPAAVKTAQREEDGPSGFSNDLRDYLMTSTLHGLRYIGERKLTWFERFFWLTAFGCSLVSAGFFILNIYAKWRSSPMIVSINPENMPLSSLPFPALTVCNVNQAKKTVAERYWAYGNPVDRKLLQSLCSTKDDSEIFEDGIAGRADWDHTRSFLINVTQPCSEMLAQCIWDSSVMNCEDLFNAQLTDEGLCCTFNVVHRNKMFRNPRSLNDLNITFPSPAVDWTPEDGYPVDAPPDGFPWRPKGIGTHHGLTLVLDANIAEYYCASTKSAGFKILLHNPTETPKIRNLGAIYGPGREARIAIWPRISDAQPSLRSIDIKKRLCLFSSEKELVFFRTYTLKNCEMECEAQAMLEVCKCVYYYMPKNKSTRICGKADAKCYTNMSLIMPEGRDVTCMECLPACTEIAYMEKLSDAPLTENLVEQLARTLGNRTPEYFTENMLVVHFYFEENTFMRFTKGEIFGLTEFLSNTGGLLGLCMGFSMMSAVELLYYLTLRALCLMRRRPHTQPFVK</sequence>
<dbReference type="PRINTS" id="PR01078">
    <property type="entry name" value="AMINACHANNEL"/>
</dbReference>
<keyword evidence="15" id="KW-1185">Reference proteome</keyword>
<name>A0A835GGB4_SPOEX</name>
<comment type="caution">
    <text evidence="14">The sequence shown here is derived from an EMBL/GenBank/DDBJ whole genome shotgun (WGS) entry which is preliminary data.</text>
</comment>
<keyword evidence="7" id="KW-0915">Sodium</keyword>
<dbReference type="PANTHER" id="PTHR11690:SF243">
    <property type="entry name" value="PICKPOCKET 12-RELATED"/>
    <property type="match status" value="1"/>
</dbReference>
<evidence type="ECO:0000256" key="7">
    <source>
        <dbReference type="ARBA" id="ARBA00023053"/>
    </source>
</evidence>
<dbReference type="PANTHER" id="PTHR11690">
    <property type="entry name" value="AMILORIDE-SENSITIVE SODIUM CHANNEL-RELATED"/>
    <property type="match status" value="1"/>
</dbReference>
<dbReference type="Gene3D" id="1.10.287.820">
    <property type="entry name" value="Acid-sensing ion channel domain"/>
    <property type="match status" value="1"/>
</dbReference>
<keyword evidence="9 13" id="KW-0472">Membrane</keyword>
<evidence type="ECO:0000256" key="9">
    <source>
        <dbReference type="ARBA" id="ARBA00023136"/>
    </source>
</evidence>
<keyword evidence="3 12" id="KW-0813">Transport</keyword>
<keyword evidence="4 12" id="KW-0894">Sodium channel</keyword>
<evidence type="ECO:0000256" key="1">
    <source>
        <dbReference type="ARBA" id="ARBA00004141"/>
    </source>
</evidence>
<accession>A0A835GGB4</accession>
<proteinExistence type="inferred from homology"/>
<evidence type="ECO:0000256" key="6">
    <source>
        <dbReference type="ARBA" id="ARBA00022989"/>
    </source>
</evidence>
<keyword evidence="10 12" id="KW-0739">Sodium transport</keyword>
<keyword evidence="8 12" id="KW-0406">Ion transport</keyword>
<dbReference type="Gene3D" id="2.60.470.10">
    <property type="entry name" value="Acid-sensing ion channels like domains"/>
    <property type="match status" value="1"/>
</dbReference>
<reference evidence="14" key="1">
    <citation type="submission" date="2020-08" db="EMBL/GenBank/DDBJ databases">
        <title>Spodoptera exigua strain:BAW_Kor-Di-RS1 Genome sequencing and assembly.</title>
        <authorList>
            <person name="Kim J."/>
            <person name="Nam H.Y."/>
            <person name="Kwon M."/>
            <person name="Choi J.H."/>
            <person name="Cho S.R."/>
            <person name="Kim G.-H."/>
        </authorList>
    </citation>
    <scope>NUCLEOTIDE SEQUENCE</scope>
    <source>
        <strain evidence="14">BAW_Kor-Di-RS1</strain>
        <tissue evidence="14">Whole-body</tissue>
    </source>
</reference>
<evidence type="ECO:0000256" key="13">
    <source>
        <dbReference type="SAM" id="Phobius"/>
    </source>
</evidence>
<evidence type="ECO:0000256" key="4">
    <source>
        <dbReference type="ARBA" id="ARBA00022461"/>
    </source>
</evidence>
<gene>
    <name evidence="14" type="ORF">HW555_005545</name>
</gene>
<evidence type="ECO:0000256" key="11">
    <source>
        <dbReference type="ARBA" id="ARBA00023303"/>
    </source>
</evidence>
<evidence type="ECO:0000256" key="12">
    <source>
        <dbReference type="RuleBase" id="RU000679"/>
    </source>
</evidence>
<dbReference type="GO" id="GO:0015280">
    <property type="term" value="F:ligand-gated sodium channel activity"/>
    <property type="evidence" value="ECO:0007669"/>
    <property type="project" value="TreeGrafter"/>
</dbReference>
<keyword evidence="5 12" id="KW-0812">Transmembrane</keyword>
<keyword evidence="6 13" id="KW-1133">Transmembrane helix</keyword>
<keyword evidence="11 12" id="KW-0407">Ion channel</keyword>
<feature type="transmembrane region" description="Helical" evidence="13">
    <location>
        <begin position="124"/>
        <end position="146"/>
    </location>
</feature>
<dbReference type="InterPro" id="IPR001873">
    <property type="entry name" value="ENaC"/>
</dbReference>
<dbReference type="EMBL" id="JACKWZ010000073">
    <property type="protein sequence ID" value="KAF9417329.1"/>
    <property type="molecule type" value="Genomic_DNA"/>
</dbReference>
<dbReference type="Proteomes" id="UP000648187">
    <property type="component" value="Unassembled WGS sequence"/>
</dbReference>